<sequence>MMTFGCGVYLDFPSEGNNPQWKLLTYIDTAVYHLPKYAPIDSVVNLKVKTVYYPQSAKYFYLPASELQPGINEVSYIFYSNGKKRRSFEHFYMVSDIEPRQITIDDYYLLEHDEDAFTQGLLWKDGYLYETTGLIGESSLRMLNPENGDIIRNQPLDKQIFAEGISKRGDEFIILTWKDGLVYKFDAELEQIGVFPYKHEGWGLTTTDDNVLLTSDGTYNLYYLDENFNVDSTFQVYNNRGPVQYLNELEYIEGNVWANVLGSDIVQVIEPTSGKVLMEIDLSGCIDRHRYKKAGVLNGIAYNPHDNLVYFTGKNWPYIVVWRPLFFDK</sequence>
<proteinExistence type="predicted"/>
<dbReference type="PANTHER" id="PTHR31270:SF1">
    <property type="entry name" value="GLUTAMINYL-PEPTIDE CYCLOTRANSFERASE"/>
    <property type="match status" value="1"/>
</dbReference>
<dbReference type="GO" id="GO:0016603">
    <property type="term" value="F:glutaminyl-peptide cyclotransferase activity"/>
    <property type="evidence" value="ECO:0007669"/>
    <property type="project" value="InterPro"/>
</dbReference>
<reference evidence="1" key="1">
    <citation type="journal article" date="2018" name="Int. J. Syst. Evol. Microbiol.">
        <title>Carboxylicivirga sediminis sp. nov., isolated from coastal sediment.</title>
        <authorList>
            <person name="Wang F.Q."/>
            <person name="Ren L.H."/>
            <person name="Zou R.J."/>
            <person name="Sun Y.Z."/>
            <person name="Liu X.J."/>
            <person name="Jiang F."/>
            <person name="Liu L.J."/>
        </authorList>
    </citation>
    <scope>NUCLEOTIDE SEQUENCE</scope>
    <source>
        <strain evidence="1">JR1</strain>
    </source>
</reference>
<comment type="caution">
    <text evidence="1">The sequence shown here is derived from an EMBL/GenBank/DDBJ whole genome shotgun (WGS) entry which is preliminary data.</text>
</comment>
<accession>A0A941IWI8</accession>
<organism evidence="1 2">
    <name type="scientific">Carboxylicivirga sediminis</name>
    <dbReference type="NCBI Taxonomy" id="2006564"/>
    <lineage>
        <taxon>Bacteria</taxon>
        <taxon>Pseudomonadati</taxon>
        <taxon>Bacteroidota</taxon>
        <taxon>Bacteroidia</taxon>
        <taxon>Marinilabiliales</taxon>
        <taxon>Marinilabiliaceae</taxon>
        <taxon>Carboxylicivirga</taxon>
    </lineage>
</organism>
<dbReference type="EMBL" id="JAGTAR010000012">
    <property type="protein sequence ID" value="MBR8535831.1"/>
    <property type="molecule type" value="Genomic_DNA"/>
</dbReference>
<protein>
    <submittedName>
        <fullName evidence="1">Glutaminyl-peptide cyclotransferase</fullName>
    </submittedName>
</protein>
<dbReference type="Pfam" id="PF05096">
    <property type="entry name" value="Glu_cyclase_2"/>
    <property type="match status" value="1"/>
</dbReference>
<dbReference type="InterPro" id="IPR011044">
    <property type="entry name" value="Quino_amine_DH_bsu"/>
</dbReference>
<dbReference type="RefSeq" id="WP_212190196.1">
    <property type="nucleotide sequence ID" value="NZ_JAGTAR010000012.1"/>
</dbReference>
<keyword evidence="2" id="KW-1185">Reference proteome</keyword>
<evidence type="ECO:0000313" key="1">
    <source>
        <dbReference type="EMBL" id="MBR8535831.1"/>
    </source>
</evidence>
<dbReference type="SUPFAM" id="SSF50969">
    <property type="entry name" value="YVTN repeat-like/Quinoprotein amine dehydrogenase"/>
    <property type="match status" value="1"/>
</dbReference>
<dbReference type="InterPro" id="IPR007788">
    <property type="entry name" value="QCT"/>
</dbReference>
<gene>
    <name evidence="1" type="ORF">KDU71_09715</name>
</gene>
<dbReference type="AlphaFoldDB" id="A0A941IWI8"/>
<dbReference type="Proteomes" id="UP000679220">
    <property type="component" value="Unassembled WGS sequence"/>
</dbReference>
<reference evidence="1" key="2">
    <citation type="submission" date="2021-04" db="EMBL/GenBank/DDBJ databases">
        <authorList>
            <person name="Zhang T."/>
            <person name="Zhang Y."/>
            <person name="Lu D."/>
            <person name="Zuo D."/>
            <person name="Du Z."/>
        </authorList>
    </citation>
    <scope>NUCLEOTIDE SEQUENCE</scope>
    <source>
        <strain evidence="1">JR1</strain>
    </source>
</reference>
<name>A0A941IWI8_9BACT</name>
<evidence type="ECO:0000313" key="2">
    <source>
        <dbReference type="Proteomes" id="UP000679220"/>
    </source>
</evidence>
<dbReference type="PANTHER" id="PTHR31270">
    <property type="entry name" value="GLUTAMINYL-PEPTIDE CYCLOTRANSFERASE"/>
    <property type="match status" value="1"/>
</dbReference>